<proteinExistence type="predicted"/>
<protein>
    <recommendedName>
        <fullName evidence="1">HTH cro/C1-type domain-containing protein</fullName>
    </recommendedName>
</protein>
<dbReference type="EMBL" id="BAABRT010000006">
    <property type="protein sequence ID" value="GAA5524456.1"/>
    <property type="molecule type" value="Genomic_DNA"/>
</dbReference>
<evidence type="ECO:0000313" key="2">
    <source>
        <dbReference type="EMBL" id="GAA5524456.1"/>
    </source>
</evidence>
<keyword evidence="3" id="KW-1185">Reference proteome</keyword>
<name>A0ABP9WQQ6_9GAMM</name>
<dbReference type="InterPro" id="IPR010982">
    <property type="entry name" value="Lambda_DNA-bd_dom_sf"/>
</dbReference>
<feature type="domain" description="HTH cro/C1-type" evidence="1">
    <location>
        <begin position="10"/>
        <end position="42"/>
    </location>
</feature>
<reference evidence="2 3" key="1">
    <citation type="submission" date="2024-02" db="EMBL/GenBank/DDBJ databases">
        <title>Microbulbifer aestuariivivens NBRC 112533.</title>
        <authorList>
            <person name="Ichikawa N."/>
            <person name="Katano-Makiyama Y."/>
            <person name="Hidaka K."/>
        </authorList>
    </citation>
    <scope>NUCLEOTIDE SEQUENCE [LARGE SCALE GENOMIC DNA]</scope>
    <source>
        <strain evidence="2 3">NBRC 112533</strain>
    </source>
</reference>
<dbReference type="CDD" id="cd00093">
    <property type="entry name" value="HTH_XRE"/>
    <property type="match status" value="1"/>
</dbReference>
<dbReference type="SMART" id="SM00530">
    <property type="entry name" value="HTH_XRE"/>
    <property type="match status" value="1"/>
</dbReference>
<comment type="caution">
    <text evidence="2">The sequence shown here is derived from an EMBL/GenBank/DDBJ whole genome shotgun (WGS) entry which is preliminary data.</text>
</comment>
<dbReference type="Proteomes" id="UP001408594">
    <property type="component" value="Unassembled WGS sequence"/>
</dbReference>
<accession>A0ABP9WQQ6</accession>
<dbReference type="InterPro" id="IPR001387">
    <property type="entry name" value="Cro/C1-type_HTH"/>
</dbReference>
<dbReference type="Pfam" id="PF13560">
    <property type="entry name" value="HTH_31"/>
    <property type="match status" value="1"/>
</dbReference>
<gene>
    <name evidence="2" type="ORF">Maes01_01013</name>
</gene>
<evidence type="ECO:0000313" key="3">
    <source>
        <dbReference type="Proteomes" id="UP001408594"/>
    </source>
</evidence>
<sequence length="92" mass="10098">MLLRVLGEQLRRLRLAENCSQEELACASGIGMSTLKRLEGGRGCHLSSLADVLVQLGLADPLLDFFQEQVREAQAADTSRRRASRSRASSPE</sequence>
<evidence type="ECO:0000259" key="1">
    <source>
        <dbReference type="PROSITE" id="PS50943"/>
    </source>
</evidence>
<organism evidence="2 3">
    <name type="scientific">Microbulbifer aestuariivivens</name>
    <dbReference type="NCBI Taxonomy" id="1908308"/>
    <lineage>
        <taxon>Bacteria</taxon>
        <taxon>Pseudomonadati</taxon>
        <taxon>Pseudomonadota</taxon>
        <taxon>Gammaproteobacteria</taxon>
        <taxon>Cellvibrionales</taxon>
        <taxon>Microbulbiferaceae</taxon>
        <taxon>Microbulbifer</taxon>
    </lineage>
</organism>
<dbReference type="PROSITE" id="PS50943">
    <property type="entry name" value="HTH_CROC1"/>
    <property type="match status" value="1"/>
</dbReference>
<dbReference type="SUPFAM" id="SSF47413">
    <property type="entry name" value="lambda repressor-like DNA-binding domains"/>
    <property type="match status" value="1"/>
</dbReference>
<dbReference type="Gene3D" id="1.10.260.40">
    <property type="entry name" value="lambda repressor-like DNA-binding domains"/>
    <property type="match status" value="1"/>
</dbReference>